<feature type="region of interest" description="Disordered" evidence="2">
    <location>
        <begin position="578"/>
        <end position="617"/>
    </location>
</feature>
<evidence type="ECO:0000313" key="3">
    <source>
        <dbReference type="EMBL" id="KAF9469337.1"/>
    </source>
</evidence>
<dbReference type="OrthoDB" id="21413at2759"/>
<feature type="compositionally biased region" description="Polar residues" evidence="2">
    <location>
        <begin position="196"/>
        <end position="212"/>
    </location>
</feature>
<dbReference type="EMBL" id="MU150230">
    <property type="protein sequence ID" value="KAF9469337.1"/>
    <property type="molecule type" value="Genomic_DNA"/>
</dbReference>
<sequence length="713" mass="77745">MSNVSRNLKDLNESSSQAIQALLDSIAPESVAGNGTKADAVKKLTEKLEELVGEDAMKEFNQGRNERGELVNEEGLPIIEITEPLTNASERGTGNSLLAEEEQLIQIETFPPPVRERWKQERDRILDILEEEEREEQKKEEQDDVEVREAILQKRRDAAMKEKERMKGANDMQKKMGKALLRDMAETRSKEEIVLPTSNKAENTKANSSKKTVSFAVESEDEESPSDVSTISKLSLDWGDVTPARLKTTSTRPLLRSSETLPMKMNVVEREPKNQSKINTLTNVDSDDESDPEETEDNEDDGNSASLGPRLGELDSVRSSVESESEGELILEEEEYDIDFAQHQREIALQYYEKRSSIGREALTAMTSHSHNGDGDDIPLDMPSSEPHPKPSISQFRANRIASAYSASAPSSSSVSLGASVLPAATVRTIQKAVRTGKVDADGRLVGGDFDSASEDEVDGMQDVLELLKKGEVYNLGPDGKYIHTIPPRNADGEAEASSTTSPPSSSLGINPLPVLNRPKISRFKLDRSQAGRPALHASSPSTTSDSKIETHRSDVRRPPPKMPVSSVIERRSVMKDIPSVTSSSSRMSSMSLSPSTPFVVPGSTASAKSRTGPAAMPSMVVESPSFAKPQPPMPSMIVESPSFARPANHQPHTIISSPSFPSPVSNQSTSRPTHPPTVLSSSILEASKAPTANKTTTPEPAKKISRFMADRM</sequence>
<accession>A0A9P5YG59</accession>
<evidence type="ECO:0000256" key="2">
    <source>
        <dbReference type="SAM" id="MobiDB-lite"/>
    </source>
</evidence>
<protein>
    <recommendedName>
        <fullName evidence="5">DUF3835 domain-containing protein</fullName>
    </recommendedName>
</protein>
<gene>
    <name evidence="3" type="ORF">BDZ94DRAFT_1303822</name>
</gene>
<feature type="region of interest" description="Disordered" evidence="2">
    <location>
        <begin position="645"/>
        <end position="713"/>
    </location>
</feature>
<evidence type="ECO:0000256" key="1">
    <source>
        <dbReference type="SAM" id="Coils"/>
    </source>
</evidence>
<dbReference type="Proteomes" id="UP000807353">
    <property type="component" value="Unassembled WGS sequence"/>
</dbReference>
<feature type="compositionally biased region" description="Low complexity" evidence="2">
    <location>
        <begin position="657"/>
        <end position="669"/>
    </location>
</feature>
<reference evidence="3" key="1">
    <citation type="submission" date="2020-11" db="EMBL/GenBank/DDBJ databases">
        <authorList>
            <consortium name="DOE Joint Genome Institute"/>
            <person name="Ahrendt S."/>
            <person name="Riley R."/>
            <person name="Andreopoulos W."/>
            <person name="Labutti K."/>
            <person name="Pangilinan J."/>
            <person name="Ruiz-Duenas F.J."/>
            <person name="Barrasa J.M."/>
            <person name="Sanchez-Garcia M."/>
            <person name="Camarero S."/>
            <person name="Miyauchi S."/>
            <person name="Serrano A."/>
            <person name="Linde D."/>
            <person name="Babiker R."/>
            <person name="Drula E."/>
            <person name="Ayuso-Fernandez I."/>
            <person name="Pacheco R."/>
            <person name="Padilla G."/>
            <person name="Ferreira P."/>
            <person name="Barriuso J."/>
            <person name="Kellner H."/>
            <person name="Castanera R."/>
            <person name="Alfaro M."/>
            <person name="Ramirez L."/>
            <person name="Pisabarro A.G."/>
            <person name="Kuo A."/>
            <person name="Tritt A."/>
            <person name="Lipzen A."/>
            <person name="He G."/>
            <person name="Yan M."/>
            <person name="Ng V."/>
            <person name="Cullen D."/>
            <person name="Martin F."/>
            <person name="Rosso M.-N."/>
            <person name="Henrissat B."/>
            <person name="Hibbett D."/>
            <person name="Martinez A.T."/>
            <person name="Grigoriev I.V."/>
        </authorList>
    </citation>
    <scope>NUCLEOTIDE SEQUENCE</scope>
    <source>
        <strain evidence="3">CBS 247.69</strain>
    </source>
</reference>
<feature type="region of interest" description="Disordered" evidence="2">
    <location>
        <begin position="187"/>
        <end position="332"/>
    </location>
</feature>
<feature type="compositionally biased region" description="Low complexity" evidence="2">
    <location>
        <begin position="579"/>
        <end position="598"/>
    </location>
</feature>
<feature type="region of interest" description="Disordered" evidence="2">
    <location>
        <begin position="484"/>
        <end position="564"/>
    </location>
</feature>
<keyword evidence="1" id="KW-0175">Coiled coil</keyword>
<feature type="region of interest" description="Disordered" evidence="2">
    <location>
        <begin position="362"/>
        <end position="397"/>
    </location>
</feature>
<feature type="compositionally biased region" description="Polar residues" evidence="2">
    <location>
        <begin position="679"/>
        <end position="699"/>
    </location>
</feature>
<evidence type="ECO:0008006" key="5">
    <source>
        <dbReference type="Google" id="ProtNLM"/>
    </source>
</evidence>
<feature type="compositionally biased region" description="Low complexity" evidence="2">
    <location>
        <begin position="496"/>
        <end position="507"/>
    </location>
</feature>
<proteinExistence type="predicted"/>
<evidence type="ECO:0000313" key="4">
    <source>
        <dbReference type="Proteomes" id="UP000807353"/>
    </source>
</evidence>
<feature type="compositionally biased region" description="Polar residues" evidence="2">
    <location>
        <begin position="247"/>
        <end position="260"/>
    </location>
</feature>
<feature type="compositionally biased region" description="Basic and acidic residues" evidence="2">
    <location>
        <begin position="547"/>
        <end position="558"/>
    </location>
</feature>
<feature type="coiled-coil region" evidence="1">
    <location>
        <begin position="115"/>
        <end position="148"/>
    </location>
</feature>
<feature type="region of interest" description="Disordered" evidence="2">
    <location>
        <begin position="153"/>
        <end position="173"/>
    </location>
</feature>
<feature type="compositionally biased region" description="Acidic residues" evidence="2">
    <location>
        <begin position="285"/>
        <end position="302"/>
    </location>
</feature>
<comment type="caution">
    <text evidence="3">The sequence shown here is derived from an EMBL/GenBank/DDBJ whole genome shotgun (WGS) entry which is preliminary data.</text>
</comment>
<feature type="compositionally biased region" description="Polar residues" evidence="2">
    <location>
        <begin position="275"/>
        <end position="284"/>
    </location>
</feature>
<dbReference type="AlphaFoldDB" id="A0A9P5YG59"/>
<keyword evidence="4" id="KW-1185">Reference proteome</keyword>
<feature type="compositionally biased region" description="Acidic residues" evidence="2">
    <location>
        <begin position="323"/>
        <end position="332"/>
    </location>
</feature>
<organism evidence="3 4">
    <name type="scientific">Collybia nuda</name>
    <dbReference type="NCBI Taxonomy" id="64659"/>
    <lineage>
        <taxon>Eukaryota</taxon>
        <taxon>Fungi</taxon>
        <taxon>Dikarya</taxon>
        <taxon>Basidiomycota</taxon>
        <taxon>Agaricomycotina</taxon>
        <taxon>Agaricomycetes</taxon>
        <taxon>Agaricomycetidae</taxon>
        <taxon>Agaricales</taxon>
        <taxon>Tricholomatineae</taxon>
        <taxon>Clitocybaceae</taxon>
        <taxon>Collybia</taxon>
    </lineage>
</organism>
<name>A0A9P5YG59_9AGAR</name>